<feature type="region of interest" description="Disordered" evidence="1">
    <location>
        <begin position="67"/>
        <end position="324"/>
    </location>
</feature>
<evidence type="ECO:0000313" key="3">
    <source>
        <dbReference type="Ensembl" id="ENSLLEP00000017177.1"/>
    </source>
</evidence>
<feature type="compositionally biased region" description="Polar residues" evidence="1">
    <location>
        <begin position="443"/>
        <end position="465"/>
    </location>
</feature>
<feature type="region of interest" description="Disordered" evidence="1">
    <location>
        <begin position="520"/>
        <end position="621"/>
    </location>
</feature>
<accession>A0A8C5MPB3</accession>
<organism evidence="3 4">
    <name type="scientific">Leptobrachium leishanense</name>
    <name type="common">Leishan spiny toad</name>
    <dbReference type="NCBI Taxonomy" id="445787"/>
    <lineage>
        <taxon>Eukaryota</taxon>
        <taxon>Metazoa</taxon>
        <taxon>Chordata</taxon>
        <taxon>Craniata</taxon>
        <taxon>Vertebrata</taxon>
        <taxon>Euteleostomi</taxon>
        <taxon>Amphibia</taxon>
        <taxon>Batrachia</taxon>
        <taxon>Anura</taxon>
        <taxon>Pelobatoidea</taxon>
        <taxon>Megophryidae</taxon>
        <taxon>Leptobrachium</taxon>
    </lineage>
</organism>
<dbReference type="FunFam" id="1.10.8.10:FF:000006">
    <property type="entry name" value="Putative nascent polypeptide-associated complex subunit alpha"/>
    <property type="match status" value="1"/>
</dbReference>
<dbReference type="Gene3D" id="1.10.8.10">
    <property type="entry name" value="DNA helicase RuvA subunit, C-terminal domain"/>
    <property type="match status" value="1"/>
</dbReference>
<dbReference type="Ensembl" id="ENSLLET00000017829.1">
    <property type="protein sequence ID" value="ENSLLEP00000017177.1"/>
    <property type="gene ID" value="ENSLLEG00000010927.1"/>
</dbReference>
<sequence>MPVESAKDDGGLHGDARAQHEAGLSPVVSAASTPSGDSAMPNTLSPLKECPVLSPACDASDQALVSRLLQTKEGDRPQPEGASSETYARAASAANRPLDSDATAASDVSGDQEPKGDGAEPQSTEALDTRIVMGEETSFSNNEAGNADQLNPKSASPSVDTLMGASMTLYDPKAETSEETSEQERPDAASESPADLHMEYAESGKEHALTESFFSQGEVDADVPSLLPKPTKESPYAESEEQTSHNKHAANFDSDLYSTAPSTPIKTIYQHLKYHGMSDDQNETENDNLSSPPTSPSGSYMTAEGGSWTSSVTSSGSPSCSPNLMAEVDTMEAPSPYVDALTADEEGLCEDPCCMSPDMLEEEDIPELYGGDLHPEDFSPAIEDIIDVDQSDGQLSGEEEEYEDEDEWETDFAPSFTSIPLCPEYINPTTSLAFSSAPFGNEPQGTSRTSCSSESDGPLQPSSAGGLNPEILLASHQGSDNDHMIPAFMLPFQGSLIFEAESMEITLFPQGESIESEIIDGEEDDDSTSASLLHSLSENSINEGVDESFAYQDDTSESSDSASYDGEEDERRYSTEQYAVTMDAPPQTSEAPTVTQHDSSNSGCESEVDASSELSDTDNEGAVYTAVDINVGEDAIGGESAAGQANPSFINVDEMADKSEDKNVNIVDEFQECGEIPILAQDVPVTGLNLPCTNQDNSSDREDSSTNRTDSEPIRGTLVLTSQSQDDPMFMCPSGSNRLEDRDGVLGSWSDSPTEEQSSSSELDKVLQGGIDSVSDCLIACFDTDEELDTLPPLIPNAESIIEQSRDNEQSGRQTSMAIEVTDYIYDFPSQPEDLGNFERSDSSSGNEVSSKEEEINAPYVLEPGEFGHYSIGFPLAETSKQGPVEEVGLQQNLKEEIPEGECLFACYDSEDDLDDGVDRQSVLAQIYRQQEEAAACFVINQMTCGTESRLSTDINEKTQVHESDSFFEESPIDLRKENVWEDMEIRSSSPSTTQEVEEEPRTTSINPASIQSHKVDSAPKVASPNVDYQAAELDSFHVLDSQSSPERISKNVFKLQVESQHPESSVGPSPDPTTERQTNVNKRQDDEENEDWNEGVLLEKNTEKKKKKHPPLATSNAERERSTLKGEADEITKQESGEQLESKEPPDRDQADRQDPHASEVQNDRPCLQQNNTPSIPPEEIQLHNDLVEQEKESPVHEAHIISLISFPAGPQEDKPVTVQDDFIENISWPIAAATMKDCRDESGSSVDIETCGVHERRVDQHRVASTTCDSMDLEKAFCSTVNAATEQTSMAEALPGELCEAPDTSGLRMEETDQYGHLTRDARLDTASALIKSKDNKRTAQSDMSINNQDMSRLLQGSFGKLEALDLSTKRAYSYEAGASQPTCSMVKARNEEVLDSDSKGESHIKTSRVEEGPCEADSQCLAQEVQSNADKAGVCPKAKSLSEKKQGEMTTIATAVKADTVSSSEVCAKNEEPRIEVKPAEITKLQDSCVPPPHCLQDIETEVPRGQDDPESDKGSPKGSVKEMISPCLHSDTPEQLPTEPHPTTPNPEPHTSLHGLSHPDRVALSYSHTPPGQGRPAVYNRPCVKEVPPCVCPMPDVGSQDRKHVRMVASEDTTSDAKIPSSADPTSRAPRVRPETPESSTSQGVRPAVPAERKPVPQSDPSSSSESDLTSHGPDMNLLGETSAVTLLGINKPLLRPRGCEILSHRGSCNDSESNDESLPELEEPDLAEPRMSSSQNQLAQCVGSGEESLGKSKQSRSEKKARKAMSKLGLRQIHGVTRIAIRKSKNILFVITKPDVFKSPASDIYIVFGEAKIEDLSQQVHKAAAEKFKVPMDHSPLITEAAPTLTIKEESEDEEEVDEAGLEVRDIELVMAQANVSRAKAVRALRHNNNDIVNAIMELTM</sequence>
<feature type="compositionally biased region" description="Acidic residues" evidence="1">
    <location>
        <begin position="606"/>
        <end position="619"/>
    </location>
</feature>
<feature type="compositionally biased region" description="Polar residues" evidence="1">
    <location>
        <begin position="528"/>
        <end position="542"/>
    </location>
</feature>
<feature type="compositionally biased region" description="Low complexity" evidence="1">
    <location>
        <begin position="1663"/>
        <end position="1675"/>
    </location>
</feature>
<dbReference type="InterPro" id="IPR016641">
    <property type="entry name" value="EGD2/NACA0like"/>
</dbReference>
<feature type="region of interest" description="Disordered" evidence="1">
    <location>
        <begin position="1709"/>
        <end position="1770"/>
    </location>
</feature>
<evidence type="ECO:0000313" key="4">
    <source>
        <dbReference type="Proteomes" id="UP000694569"/>
    </source>
</evidence>
<dbReference type="OrthoDB" id="3169036at2759"/>
<dbReference type="PANTHER" id="PTHR21713">
    <property type="entry name" value="NASCENT POLYPEPTIDE ASSOCIATED COMPLEX ALPHA SUBUNIT-RELATED"/>
    <property type="match status" value="1"/>
</dbReference>
<feature type="compositionally biased region" description="Pro residues" evidence="1">
    <location>
        <begin position="1543"/>
        <end position="1552"/>
    </location>
</feature>
<dbReference type="GO" id="GO:0005854">
    <property type="term" value="C:nascent polypeptide-associated complex"/>
    <property type="evidence" value="ECO:0007669"/>
    <property type="project" value="InterPro"/>
</dbReference>
<feature type="compositionally biased region" description="Polar residues" evidence="1">
    <location>
        <begin position="256"/>
        <end position="265"/>
    </location>
</feature>
<dbReference type="PROSITE" id="PS51151">
    <property type="entry name" value="NAC_AB"/>
    <property type="match status" value="1"/>
</dbReference>
<feature type="compositionally biased region" description="Polar residues" evidence="1">
    <location>
        <begin position="137"/>
        <end position="159"/>
    </location>
</feature>
<reference evidence="3" key="1">
    <citation type="submission" date="2025-08" db="UniProtKB">
        <authorList>
            <consortium name="Ensembl"/>
        </authorList>
    </citation>
    <scope>IDENTIFICATION</scope>
</reference>
<feature type="compositionally biased region" description="Polar residues" evidence="1">
    <location>
        <begin position="30"/>
        <end position="45"/>
    </location>
</feature>
<feature type="region of interest" description="Disordered" evidence="1">
    <location>
        <begin position="830"/>
        <end position="855"/>
    </location>
</feature>
<evidence type="ECO:0000256" key="1">
    <source>
        <dbReference type="SAM" id="MobiDB-lite"/>
    </source>
</evidence>
<feature type="domain" description="NAC-A/B" evidence="2">
    <location>
        <begin position="1760"/>
        <end position="1825"/>
    </location>
</feature>
<feature type="compositionally biased region" description="Basic and acidic residues" evidence="1">
    <location>
        <begin position="698"/>
        <end position="713"/>
    </location>
</feature>
<evidence type="ECO:0000259" key="2">
    <source>
        <dbReference type="PROSITE" id="PS51151"/>
    </source>
</evidence>
<feature type="region of interest" description="Disordered" evidence="1">
    <location>
        <begin position="1042"/>
        <end position="1180"/>
    </location>
</feature>
<dbReference type="FunFam" id="2.20.70.30:FF:000002">
    <property type="entry name" value="Nascent polypeptide-associated complex (NAC), alpha subunit"/>
    <property type="match status" value="1"/>
</dbReference>
<feature type="region of interest" description="Disordered" evidence="1">
    <location>
        <begin position="982"/>
        <end position="1022"/>
    </location>
</feature>
<protein>
    <recommendedName>
        <fullName evidence="2">NAC-A/B domain-containing protein</fullName>
    </recommendedName>
</protein>
<dbReference type="CDD" id="cd14416">
    <property type="entry name" value="UBA_NACAD"/>
    <property type="match status" value="1"/>
</dbReference>
<feature type="region of interest" description="Disordered" evidence="1">
    <location>
        <begin position="1"/>
        <end position="54"/>
    </location>
</feature>
<reference evidence="3" key="2">
    <citation type="submission" date="2025-09" db="UniProtKB">
        <authorList>
            <consortium name="Ensembl"/>
        </authorList>
    </citation>
    <scope>IDENTIFICATION</scope>
</reference>
<feature type="region of interest" description="Disordered" evidence="1">
    <location>
        <begin position="686"/>
        <end position="764"/>
    </location>
</feature>
<dbReference type="GeneTree" id="ENSGT00940000161501"/>
<dbReference type="Pfam" id="PF01849">
    <property type="entry name" value="NAC"/>
    <property type="match status" value="1"/>
</dbReference>
<dbReference type="SMART" id="SM01407">
    <property type="entry name" value="NAC"/>
    <property type="match status" value="1"/>
</dbReference>
<dbReference type="Proteomes" id="UP000694569">
    <property type="component" value="Unplaced"/>
</dbReference>
<dbReference type="InterPro" id="IPR044034">
    <property type="entry name" value="NAC-like_UBA"/>
</dbReference>
<name>A0A8C5MPB3_9ANUR</name>
<proteinExistence type="predicted"/>
<feature type="region of interest" description="Disordered" evidence="1">
    <location>
        <begin position="1491"/>
        <end position="1584"/>
    </location>
</feature>
<feature type="compositionally biased region" description="Low complexity" evidence="1">
    <location>
        <begin position="748"/>
        <end position="761"/>
    </location>
</feature>
<feature type="region of interest" description="Disordered" evidence="1">
    <location>
        <begin position="436"/>
        <end position="469"/>
    </location>
</feature>
<dbReference type="InterPro" id="IPR038187">
    <property type="entry name" value="NAC_A/B_dom_sf"/>
</dbReference>
<dbReference type="InterPro" id="IPR041907">
    <property type="entry name" value="NACAD_UBA"/>
</dbReference>
<dbReference type="InterPro" id="IPR002715">
    <property type="entry name" value="Nas_poly-pep-assoc_cplx_dom"/>
</dbReference>
<feature type="compositionally biased region" description="Low complexity" evidence="1">
    <location>
        <begin position="305"/>
        <end position="322"/>
    </location>
</feature>
<feature type="compositionally biased region" description="Basic and acidic residues" evidence="1">
    <location>
        <begin position="1"/>
        <end position="20"/>
    </location>
</feature>
<feature type="compositionally biased region" description="Acidic residues" evidence="1">
    <location>
        <begin position="1717"/>
        <end position="1731"/>
    </location>
</feature>
<feature type="compositionally biased region" description="Basic and acidic residues" evidence="1">
    <location>
        <begin position="1505"/>
        <end position="1519"/>
    </location>
</feature>
<feature type="compositionally biased region" description="Polar residues" evidence="1">
    <location>
        <begin position="586"/>
        <end position="604"/>
    </location>
</feature>
<feature type="region of interest" description="Disordered" evidence="1">
    <location>
        <begin position="1596"/>
        <end position="1682"/>
    </location>
</feature>
<feature type="compositionally biased region" description="Polar residues" evidence="1">
    <location>
        <begin position="1003"/>
        <end position="1013"/>
    </location>
</feature>
<dbReference type="CDD" id="cd22054">
    <property type="entry name" value="NAC_NACA"/>
    <property type="match status" value="1"/>
</dbReference>
<dbReference type="Gene3D" id="2.20.70.30">
    <property type="entry name" value="Nascent polypeptide-associated complex domain"/>
    <property type="match status" value="1"/>
</dbReference>
<feature type="compositionally biased region" description="Polar residues" evidence="1">
    <location>
        <begin position="1058"/>
        <end position="1068"/>
    </location>
</feature>
<dbReference type="Pfam" id="PF19026">
    <property type="entry name" value="UBA_HYPK"/>
    <property type="match status" value="1"/>
</dbReference>
<feature type="compositionally biased region" description="Basic and acidic residues" evidence="1">
    <location>
        <begin position="1118"/>
        <end position="1159"/>
    </location>
</feature>
<feature type="compositionally biased region" description="Basic and acidic residues" evidence="1">
    <location>
        <begin position="172"/>
        <end position="209"/>
    </location>
</feature>
<keyword evidence="4" id="KW-1185">Reference proteome</keyword>
<feature type="compositionally biased region" description="Polar residues" evidence="1">
    <location>
        <begin position="287"/>
        <end position="300"/>
    </location>
</feature>